<keyword evidence="6" id="KW-1185">Reference proteome</keyword>
<keyword evidence="1 5" id="KW-0378">Hydrolase</keyword>
<organism evidence="5 6">
    <name type="scientific">Flavobacterium flavipallidum</name>
    <dbReference type="NCBI Taxonomy" id="3139140"/>
    <lineage>
        <taxon>Bacteria</taxon>
        <taxon>Pseudomonadati</taxon>
        <taxon>Bacteroidota</taxon>
        <taxon>Flavobacteriia</taxon>
        <taxon>Flavobacteriales</taxon>
        <taxon>Flavobacteriaceae</taxon>
        <taxon>Flavobacterium</taxon>
    </lineage>
</organism>
<evidence type="ECO:0000256" key="3">
    <source>
        <dbReference type="SAM" id="MobiDB-lite"/>
    </source>
</evidence>
<dbReference type="CDD" id="cd11340">
    <property type="entry name" value="AmyAc_bac_CMD_like_3"/>
    <property type="match status" value="1"/>
</dbReference>
<evidence type="ECO:0000313" key="6">
    <source>
        <dbReference type="Proteomes" id="UP001398556"/>
    </source>
</evidence>
<dbReference type="InterPro" id="IPR013780">
    <property type="entry name" value="Glyco_hydro_b"/>
</dbReference>
<evidence type="ECO:0000259" key="4">
    <source>
        <dbReference type="SMART" id="SM00642"/>
    </source>
</evidence>
<evidence type="ECO:0000256" key="1">
    <source>
        <dbReference type="ARBA" id="ARBA00022801"/>
    </source>
</evidence>
<reference evidence="5 6" key="1">
    <citation type="submission" date="2024-04" db="EMBL/GenBank/DDBJ databases">
        <title>Flavobacterium sp. DGU99 16S ribosomal RNA gene Genome sequencing and assembly.</title>
        <authorList>
            <person name="Park S."/>
        </authorList>
    </citation>
    <scope>NUCLEOTIDE SEQUENCE [LARGE SCALE GENOMIC DNA]</scope>
    <source>
        <strain evidence="5 6">DGU99</strain>
    </source>
</reference>
<name>A0ABU9HQW2_9FLAO</name>
<evidence type="ECO:0000313" key="5">
    <source>
        <dbReference type="EMBL" id="MEL1242550.1"/>
    </source>
</evidence>
<dbReference type="Gene3D" id="3.20.20.80">
    <property type="entry name" value="Glycosidases"/>
    <property type="match status" value="1"/>
</dbReference>
<dbReference type="SUPFAM" id="SSF51445">
    <property type="entry name" value="(Trans)glycosidases"/>
    <property type="match status" value="1"/>
</dbReference>
<dbReference type="InterPro" id="IPR017853">
    <property type="entry name" value="GH"/>
</dbReference>
<dbReference type="InterPro" id="IPR006047">
    <property type="entry name" value="GH13_cat_dom"/>
</dbReference>
<comment type="caution">
    <text evidence="5">The sequence shown here is derived from an EMBL/GenBank/DDBJ whole genome shotgun (WGS) entry which is preliminary data.</text>
</comment>
<keyword evidence="2" id="KW-0326">Glycosidase</keyword>
<evidence type="ECO:0000256" key="2">
    <source>
        <dbReference type="ARBA" id="ARBA00023295"/>
    </source>
</evidence>
<dbReference type="RefSeq" id="WP_341701742.1">
    <property type="nucleotide sequence ID" value="NZ_JBBYHU010000051.1"/>
</dbReference>
<dbReference type="Pfam" id="PF09087">
    <property type="entry name" value="Cyc-maltodext_N"/>
    <property type="match status" value="1"/>
</dbReference>
<dbReference type="Pfam" id="PF00128">
    <property type="entry name" value="Alpha-amylase"/>
    <property type="match status" value="1"/>
</dbReference>
<dbReference type="PANTHER" id="PTHR10357:SF210">
    <property type="entry name" value="MALTODEXTRIN GLUCOSIDASE"/>
    <property type="match status" value="1"/>
</dbReference>
<protein>
    <submittedName>
        <fullName evidence="5">Glycoside hydrolase family 13 protein</fullName>
    </submittedName>
</protein>
<feature type="compositionally biased region" description="Polar residues" evidence="3">
    <location>
        <begin position="118"/>
        <end position="130"/>
    </location>
</feature>
<dbReference type="EMBL" id="JBBYHU010000051">
    <property type="protein sequence ID" value="MEL1242550.1"/>
    <property type="molecule type" value="Genomic_DNA"/>
</dbReference>
<sequence>MNTIIQRIEPPFWYFGMNKPEVQILFYGKNISEYIITLEDSTALTNVKRTVNPNFIFVTINTQNITTNEIYFKFQQKNKRSFIQKYELRKRRKDSALRKSFDASDCVYLLMPDRFANGNPNNKNDSNTTEKYNRNLPEGRHGGDIQGIIKHLDYIKKLGATAIWSTPLCEDNDANYSYHGYAQSDVYKIDPRYGTNEDYVILVEKAHQCGLKIIMDYVTNHWGIEHWMVKESPTADWIHRFENYTETNHKRSTVSDINASKIDRTICLNGWFVPTMPDLNITNPLVFNYLYQNAIWWIEYANLDGFRVDTYNYSEPEFIAKWTKAITDEYPNFNLVGEITMRNQSLLSYWQKDSAIAKIQNFNSNLPSVMDFAVSDALQMVFNEDDDRWDQGITKIYDHLSKDFLFPNVNNLMIFGENHDTRRLHHIYNNDIRKYKLVMSMLATMRGIPQLYYGSEIGMTGDQNLGDADIRRDFPGGWNDDKNDAFTKEGRTEFQNTLFDFTSKLFQWRKTNKAIHFGKTTHYIPENNVYVYFRYDNNQSVMVIINNHPEKQELNTNRFKENINHYTMAKEVLEHHIFKLAENISIEGKSALILELA</sequence>
<proteinExistence type="predicted"/>
<dbReference type="GO" id="GO:0016787">
    <property type="term" value="F:hydrolase activity"/>
    <property type="evidence" value="ECO:0007669"/>
    <property type="project" value="UniProtKB-KW"/>
</dbReference>
<dbReference type="InterPro" id="IPR014756">
    <property type="entry name" value="Ig_E-set"/>
</dbReference>
<dbReference type="Gene3D" id="2.60.40.1180">
    <property type="entry name" value="Golgi alpha-mannosidase II"/>
    <property type="match status" value="1"/>
</dbReference>
<dbReference type="InterPro" id="IPR015171">
    <property type="entry name" value="Cyc-maltodext_N"/>
</dbReference>
<dbReference type="SMART" id="SM00642">
    <property type="entry name" value="Aamy"/>
    <property type="match status" value="1"/>
</dbReference>
<feature type="domain" description="Glycosyl hydrolase family 13 catalytic" evidence="4">
    <location>
        <begin position="109"/>
        <end position="509"/>
    </location>
</feature>
<dbReference type="PANTHER" id="PTHR10357">
    <property type="entry name" value="ALPHA-AMYLASE FAMILY MEMBER"/>
    <property type="match status" value="1"/>
</dbReference>
<gene>
    <name evidence="5" type="ORF">AAEO59_15945</name>
</gene>
<dbReference type="Proteomes" id="UP001398556">
    <property type="component" value="Unassembled WGS sequence"/>
</dbReference>
<feature type="region of interest" description="Disordered" evidence="3">
    <location>
        <begin position="117"/>
        <end position="137"/>
    </location>
</feature>
<accession>A0ABU9HQW2</accession>
<dbReference type="Gene3D" id="2.60.40.10">
    <property type="entry name" value="Immunoglobulins"/>
    <property type="match status" value="1"/>
</dbReference>
<dbReference type="SUPFAM" id="SSF51011">
    <property type="entry name" value="Glycosyl hydrolase domain"/>
    <property type="match status" value="1"/>
</dbReference>
<dbReference type="InterPro" id="IPR013783">
    <property type="entry name" value="Ig-like_fold"/>
</dbReference>
<dbReference type="SUPFAM" id="SSF81296">
    <property type="entry name" value="E set domains"/>
    <property type="match status" value="1"/>
</dbReference>